<dbReference type="EMBL" id="JAAMPC010000008">
    <property type="protein sequence ID" value="KAG2298116.1"/>
    <property type="molecule type" value="Genomic_DNA"/>
</dbReference>
<proteinExistence type="predicted"/>
<dbReference type="AlphaFoldDB" id="A0A8X7V3B8"/>
<comment type="caution">
    <text evidence="1">The sequence shown here is derived from an EMBL/GenBank/DDBJ whole genome shotgun (WGS) entry which is preliminary data.</text>
</comment>
<reference evidence="1 2" key="1">
    <citation type="submission" date="2020-02" db="EMBL/GenBank/DDBJ databases">
        <authorList>
            <person name="Ma Q."/>
            <person name="Huang Y."/>
            <person name="Song X."/>
            <person name="Pei D."/>
        </authorList>
    </citation>
    <scope>NUCLEOTIDE SEQUENCE [LARGE SCALE GENOMIC DNA]</scope>
    <source>
        <strain evidence="1">Sxm20200214</strain>
        <tissue evidence="1">Leaf</tissue>
    </source>
</reference>
<evidence type="ECO:0000313" key="2">
    <source>
        <dbReference type="Proteomes" id="UP000886595"/>
    </source>
</evidence>
<dbReference type="Proteomes" id="UP000886595">
    <property type="component" value="Unassembled WGS sequence"/>
</dbReference>
<protein>
    <submittedName>
        <fullName evidence="1">Uncharacterized protein</fullName>
    </submittedName>
</protein>
<keyword evidence="2" id="KW-1185">Reference proteome</keyword>
<accession>A0A8X7V3B8</accession>
<gene>
    <name evidence="1" type="ORF">Bca52824_034588</name>
</gene>
<organism evidence="1 2">
    <name type="scientific">Brassica carinata</name>
    <name type="common">Ethiopian mustard</name>
    <name type="synonym">Abyssinian cabbage</name>
    <dbReference type="NCBI Taxonomy" id="52824"/>
    <lineage>
        <taxon>Eukaryota</taxon>
        <taxon>Viridiplantae</taxon>
        <taxon>Streptophyta</taxon>
        <taxon>Embryophyta</taxon>
        <taxon>Tracheophyta</taxon>
        <taxon>Spermatophyta</taxon>
        <taxon>Magnoliopsida</taxon>
        <taxon>eudicotyledons</taxon>
        <taxon>Gunneridae</taxon>
        <taxon>Pentapetalae</taxon>
        <taxon>rosids</taxon>
        <taxon>malvids</taxon>
        <taxon>Brassicales</taxon>
        <taxon>Brassicaceae</taxon>
        <taxon>Brassiceae</taxon>
        <taxon>Brassica</taxon>
    </lineage>
</organism>
<name>A0A8X7V3B8_BRACI</name>
<evidence type="ECO:0000313" key="1">
    <source>
        <dbReference type="EMBL" id="KAG2298116.1"/>
    </source>
</evidence>
<sequence length="101" mass="11917">MVDCLFGFRTEEYRRRHNTKELIIVHSRKRMIGFVAKALPFEKLTNTPFATTVLMSAPFHDYSYVDERKLLNLKCLEKSSRGFQALQLNSWGGYFLISHHY</sequence>